<dbReference type="OrthoDB" id="2342932at2759"/>
<organism evidence="4 5">
    <name type="scientific">Zancudomyces culisetae</name>
    <name type="common">Gut fungus</name>
    <name type="synonym">Smittium culisetae</name>
    <dbReference type="NCBI Taxonomy" id="1213189"/>
    <lineage>
        <taxon>Eukaryota</taxon>
        <taxon>Fungi</taxon>
        <taxon>Fungi incertae sedis</taxon>
        <taxon>Zoopagomycota</taxon>
        <taxon>Kickxellomycotina</taxon>
        <taxon>Harpellomycetes</taxon>
        <taxon>Harpellales</taxon>
        <taxon>Legeriomycetaceae</taxon>
        <taxon>Zancudomyces</taxon>
    </lineage>
</organism>
<keyword evidence="2" id="KW-0833">Ubl conjugation pathway</keyword>
<protein>
    <submittedName>
        <fullName evidence="4">E3 ubiquitin ligase complex SCF subunit sconC</fullName>
    </submittedName>
</protein>
<sequence length="196" mass="21938">MEHINEQPTHINLKLQTSEGCIVLAPRNMLEKFSNTVKDVILQLPESHECEVIPLPNISATILNKVIAYCSHHYNSHQSSATARKCTSEPIVPKIQPSSTFQYSGAHIVNGNTSSSIGSAESGISFCEWDLSFTRILDQATLFDLLLAANYLDIEQLPLLSMENMRHLDRADTNMVGHSRGHLHQYQLLADLRQMV</sequence>
<dbReference type="SUPFAM" id="SSF54695">
    <property type="entry name" value="POZ domain"/>
    <property type="match status" value="1"/>
</dbReference>
<dbReference type="GO" id="GO:0016874">
    <property type="term" value="F:ligase activity"/>
    <property type="evidence" value="ECO:0007669"/>
    <property type="project" value="UniProtKB-KW"/>
</dbReference>
<dbReference type="Proteomes" id="UP000188320">
    <property type="component" value="Unassembled WGS sequence"/>
</dbReference>
<evidence type="ECO:0000256" key="2">
    <source>
        <dbReference type="ARBA" id="ARBA00022786"/>
    </source>
</evidence>
<evidence type="ECO:0000313" key="4">
    <source>
        <dbReference type="EMBL" id="OMH80428.1"/>
    </source>
</evidence>
<dbReference type="InterPro" id="IPR016897">
    <property type="entry name" value="SKP1"/>
</dbReference>
<feature type="domain" description="SKP1 component POZ" evidence="3">
    <location>
        <begin position="13"/>
        <end position="74"/>
    </location>
</feature>
<reference evidence="5" key="1">
    <citation type="submission" date="2017-01" db="EMBL/GenBank/DDBJ databases">
        <authorList>
            <person name="Wang Y."/>
            <person name="White M."/>
            <person name="Kvist S."/>
            <person name="Moncalvo J.-M."/>
        </authorList>
    </citation>
    <scope>NUCLEOTIDE SEQUENCE [LARGE SCALE GENOMIC DNA]</scope>
    <source>
        <strain evidence="5">COL-18-3</strain>
    </source>
</reference>
<evidence type="ECO:0000259" key="3">
    <source>
        <dbReference type="Pfam" id="PF03931"/>
    </source>
</evidence>
<keyword evidence="5" id="KW-1185">Reference proteome</keyword>
<name>A0A1R1PHK8_ZANCU</name>
<accession>A0A1R1PHK8</accession>
<dbReference type="AlphaFoldDB" id="A0A1R1PHK8"/>
<dbReference type="InterPro" id="IPR016073">
    <property type="entry name" value="Skp1_comp_POZ"/>
</dbReference>
<evidence type="ECO:0000313" key="5">
    <source>
        <dbReference type="Proteomes" id="UP000188320"/>
    </source>
</evidence>
<evidence type="ECO:0000256" key="1">
    <source>
        <dbReference type="ARBA" id="ARBA00009993"/>
    </source>
</evidence>
<dbReference type="Gene3D" id="3.30.710.10">
    <property type="entry name" value="Potassium Channel Kv1.1, Chain A"/>
    <property type="match status" value="1"/>
</dbReference>
<dbReference type="PANTHER" id="PTHR11165">
    <property type="entry name" value="SKP1"/>
    <property type="match status" value="1"/>
</dbReference>
<comment type="similarity">
    <text evidence="1">Belongs to the SKP1 family.</text>
</comment>
<dbReference type="GO" id="GO:0006511">
    <property type="term" value="P:ubiquitin-dependent protein catabolic process"/>
    <property type="evidence" value="ECO:0007669"/>
    <property type="project" value="InterPro"/>
</dbReference>
<dbReference type="EMBL" id="LSSK01001192">
    <property type="protein sequence ID" value="OMH80428.1"/>
    <property type="molecule type" value="Genomic_DNA"/>
</dbReference>
<comment type="caution">
    <text evidence="4">The sequence shown here is derived from an EMBL/GenBank/DDBJ whole genome shotgun (WGS) entry which is preliminary data.</text>
</comment>
<dbReference type="SMART" id="SM00512">
    <property type="entry name" value="Skp1"/>
    <property type="match status" value="1"/>
</dbReference>
<gene>
    <name evidence="4" type="ORF">AX774_g6127</name>
</gene>
<dbReference type="InterPro" id="IPR011333">
    <property type="entry name" value="SKP1/BTB/POZ_sf"/>
</dbReference>
<dbReference type="InterPro" id="IPR001232">
    <property type="entry name" value="SKP1-like"/>
</dbReference>
<keyword evidence="4" id="KW-0436">Ligase</keyword>
<dbReference type="Pfam" id="PF03931">
    <property type="entry name" value="Skp1_POZ"/>
    <property type="match status" value="1"/>
</dbReference>
<proteinExistence type="inferred from homology"/>
<dbReference type="SUPFAM" id="SSF81382">
    <property type="entry name" value="Skp1 dimerisation domain-like"/>
    <property type="match status" value="1"/>
</dbReference>
<dbReference type="InterPro" id="IPR036296">
    <property type="entry name" value="SKP1-like_dim_sf"/>
</dbReference>